<keyword evidence="2 4" id="KW-0238">DNA-binding</keyword>
<dbReference type="Proteomes" id="UP000028981">
    <property type="component" value="Unassembled WGS sequence"/>
</dbReference>
<dbReference type="Gene3D" id="1.10.357.10">
    <property type="entry name" value="Tetracycline Repressor, domain 2"/>
    <property type="match status" value="1"/>
</dbReference>
<dbReference type="InterPro" id="IPR050109">
    <property type="entry name" value="HTH-type_TetR-like_transc_reg"/>
</dbReference>
<evidence type="ECO:0000256" key="2">
    <source>
        <dbReference type="ARBA" id="ARBA00023125"/>
    </source>
</evidence>
<evidence type="ECO:0000256" key="3">
    <source>
        <dbReference type="ARBA" id="ARBA00023163"/>
    </source>
</evidence>
<gene>
    <name evidence="6" type="ORF">JP75_09560</name>
</gene>
<evidence type="ECO:0000256" key="4">
    <source>
        <dbReference type="PROSITE-ProRule" id="PRU00335"/>
    </source>
</evidence>
<feature type="DNA-binding region" description="H-T-H motif" evidence="4">
    <location>
        <begin position="43"/>
        <end position="62"/>
    </location>
</feature>
<dbReference type="PANTHER" id="PTHR30055:SF238">
    <property type="entry name" value="MYCOFACTOCIN BIOSYNTHESIS TRANSCRIPTIONAL REGULATOR MFTR-RELATED"/>
    <property type="match status" value="1"/>
</dbReference>
<reference evidence="6 7" key="1">
    <citation type="submission" date="2014-08" db="EMBL/GenBank/DDBJ databases">
        <authorList>
            <person name="Hassan Y.I."/>
            <person name="Lepp D."/>
            <person name="Zhou T."/>
        </authorList>
    </citation>
    <scope>NUCLEOTIDE SEQUENCE [LARGE SCALE GENOMIC DNA]</scope>
    <source>
        <strain evidence="6 7">IFO13584</strain>
    </source>
</reference>
<dbReference type="STRING" id="46914.JP75_09560"/>
<evidence type="ECO:0000259" key="5">
    <source>
        <dbReference type="PROSITE" id="PS50977"/>
    </source>
</evidence>
<evidence type="ECO:0000313" key="6">
    <source>
        <dbReference type="EMBL" id="KFL31143.1"/>
    </source>
</evidence>
<accession>A0A087M2P0</accession>
<feature type="domain" description="HTH tetR-type" evidence="5">
    <location>
        <begin position="20"/>
        <end position="80"/>
    </location>
</feature>
<dbReference type="Pfam" id="PF00440">
    <property type="entry name" value="TetR_N"/>
    <property type="match status" value="1"/>
</dbReference>
<evidence type="ECO:0000313" key="7">
    <source>
        <dbReference type="Proteomes" id="UP000028981"/>
    </source>
</evidence>
<comment type="caution">
    <text evidence="6">The sequence shown here is derived from an EMBL/GenBank/DDBJ whole genome shotgun (WGS) entry which is preliminary data.</text>
</comment>
<dbReference type="EMBL" id="JQGC01000007">
    <property type="protein sequence ID" value="KFL31143.1"/>
    <property type="molecule type" value="Genomic_DNA"/>
</dbReference>
<keyword evidence="1" id="KW-0805">Transcription regulation</keyword>
<dbReference type="GO" id="GO:0003700">
    <property type="term" value="F:DNA-binding transcription factor activity"/>
    <property type="evidence" value="ECO:0007669"/>
    <property type="project" value="TreeGrafter"/>
</dbReference>
<dbReference type="OrthoDB" id="9811084at2"/>
<dbReference type="AlphaFoldDB" id="A0A087M2P0"/>
<dbReference type="PROSITE" id="PS01081">
    <property type="entry name" value="HTH_TETR_1"/>
    <property type="match status" value="1"/>
</dbReference>
<dbReference type="InterPro" id="IPR023772">
    <property type="entry name" value="DNA-bd_HTH_TetR-type_CS"/>
</dbReference>
<name>A0A087M2P0_9HYPH</name>
<dbReference type="RefSeq" id="WP_035082180.1">
    <property type="nucleotide sequence ID" value="NZ_JQGC01000007.1"/>
</dbReference>
<dbReference type="InterPro" id="IPR009057">
    <property type="entry name" value="Homeodomain-like_sf"/>
</dbReference>
<evidence type="ECO:0000256" key="1">
    <source>
        <dbReference type="ARBA" id="ARBA00023015"/>
    </source>
</evidence>
<protein>
    <recommendedName>
        <fullName evidence="5">HTH tetR-type domain-containing protein</fullName>
    </recommendedName>
</protein>
<organism evidence="6 7">
    <name type="scientific">Devosia riboflavina</name>
    <dbReference type="NCBI Taxonomy" id="46914"/>
    <lineage>
        <taxon>Bacteria</taxon>
        <taxon>Pseudomonadati</taxon>
        <taxon>Pseudomonadota</taxon>
        <taxon>Alphaproteobacteria</taxon>
        <taxon>Hyphomicrobiales</taxon>
        <taxon>Devosiaceae</taxon>
        <taxon>Devosia</taxon>
    </lineage>
</organism>
<dbReference type="PRINTS" id="PR00455">
    <property type="entry name" value="HTHTETR"/>
</dbReference>
<dbReference type="SUPFAM" id="SSF46689">
    <property type="entry name" value="Homeodomain-like"/>
    <property type="match status" value="1"/>
</dbReference>
<dbReference type="GO" id="GO:0000976">
    <property type="term" value="F:transcription cis-regulatory region binding"/>
    <property type="evidence" value="ECO:0007669"/>
    <property type="project" value="TreeGrafter"/>
</dbReference>
<dbReference type="PROSITE" id="PS50977">
    <property type="entry name" value="HTH_TETR_2"/>
    <property type="match status" value="1"/>
</dbReference>
<dbReference type="InterPro" id="IPR001647">
    <property type="entry name" value="HTH_TetR"/>
</dbReference>
<dbReference type="PANTHER" id="PTHR30055">
    <property type="entry name" value="HTH-TYPE TRANSCRIPTIONAL REGULATOR RUTR"/>
    <property type="match status" value="1"/>
</dbReference>
<proteinExistence type="predicted"/>
<sequence>MTDTEGREPPKEGLRERKRRETRKRIAVEAFKLFRERGYNAVTVDQIAEAADVSKRTFFDYFPSKDDVVGTWQDSFVTALADAVAARPDGEPIGRVVEEAMIDALMASIPPDAEFINELIESTPSLRVKNQYKYVELEWALVAALAERFPGKSALKIKAFGMVAVGMLRLGVEEWHARRLAVAGDLRKFNAEMYGLLWEEIDEIRSGGR</sequence>
<keyword evidence="3" id="KW-0804">Transcription</keyword>
<keyword evidence="7" id="KW-1185">Reference proteome</keyword>